<name>A0A4V0YB51_9BIFI</name>
<evidence type="ECO:0000313" key="1">
    <source>
        <dbReference type="EMBL" id="QAY33032.1"/>
    </source>
</evidence>
<reference evidence="1 2" key="1">
    <citation type="submission" date="2019-01" db="EMBL/GenBank/DDBJ databases">
        <title>Complete genome sequence of Bifidobacterium gallinarum CACC 514.</title>
        <authorList>
            <person name="Jung M."/>
        </authorList>
    </citation>
    <scope>NUCLEOTIDE SEQUENCE [LARGE SCALE GENOMIC DNA]</scope>
    <source>
        <strain evidence="1 2">CACC 514</strain>
    </source>
</reference>
<protein>
    <submittedName>
        <fullName evidence="1">Uncharacterized protein</fullName>
    </submittedName>
</protein>
<evidence type="ECO:0000313" key="2">
    <source>
        <dbReference type="Proteomes" id="UP000293589"/>
    </source>
</evidence>
<proteinExistence type="predicted"/>
<dbReference type="Proteomes" id="UP000293589">
    <property type="component" value="Chromosome"/>
</dbReference>
<organism evidence="1 2">
    <name type="scientific">Bifidobacterium pullorum subsp. gallinarum</name>
    <dbReference type="NCBI Taxonomy" id="78344"/>
    <lineage>
        <taxon>Bacteria</taxon>
        <taxon>Bacillati</taxon>
        <taxon>Actinomycetota</taxon>
        <taxon>Actinomycetes</taxon>
        <taxon>Bifidobacteriales</taxon>
        <taxon>Bifidobacteriaceae</taxon>
        <taxon>Bifidobacterium</taxon>
    </lineage>
</organism>
<dbReference type="RefSeq" id="WP_129237461.1">
    <property type="nucleotide sequence ID" value="NZ_CP035464.1"/>
</dbReference>
<accession>A0A4V0YB51</accession>
<dbReference type="KEGG" id="bgx:ESN35_06160"/>
<dbReference type="AlphaFoldDB" id="A0A4V0YB51"/>
<sequence>MMADDRSGLLTAAERLIDEYGLDHGDAEAFYGRNVPWSDVLFVTVEAPNHSTICTSVPLGSTESDLRRELAGLMRGFDADAEFDETWSRELGESNGVVPSEFLGMLQEDMAFFRRTADRLDGTRDRGDTVLAEVRWTDSDLRYLLMRHQVPATGANLDAIHRQLDGPALRTESIRHGWEVIESMIDWDSLDHDCDADGRDLTCGDDPDHDCFLMDPADTAGLSLAPSVPGGSWNRRW</sequence>
<gene>
    <name evidence="1" type="ORF">ESN35_06160</name>
</gene>
<dbReference type="EMBL" id="CP035464">
    <property type="protein sequence ID" value="QAY33032.1"/>
    <property type="molecule type" value="Genomic_DNA"/>
</dbReference>